<dbReference type="EMBL" id="GG662648">
    <property type="protein sequence ID" value="EWS73643.1"/>
    <property type="molecule type" value="Genomic_DNA"/>
</dbReference>
<gene>
    <name evidence="2" type="ORF">TTHERM_001209760</name>
</gene>
<organism evidence="2 3">
    <name type="scientific">Tetrahymena thermophila (strain SB210)</name>
    <dbReference type="NCBI Taxonomy" id="312017"/>
    <lineage>
        <taxon>Eukaryota</taxon>
        <taxon>Sar</taxon>
        <taxon>Alveolata</taxon>
        <taxon>Ciliophora</taxon>
        <taxon>Intramacronucleata</taxon>
        <taxon>Oligohymenophorea</taxon>
        <taxon>Hymenostomatida</taxon>
        <taxon>Tetrahymenina</taxon>
        <taxon>Tetrahymenidae</taxon>
        <taxon>Tetrahymena</taxon>
    </lineage>
</organism>
<keyword evidence="3" id="KW-1185">Reference proteome</keyword>
<protein>
    <submittedName>
        <fullName evidence="2">Transmembrane protein, putative</fullName>
    </submittedName>
</protein>
<dbReference type="InParanoid" id="W7XB49"/>
<dbReference type="KEGG" id="tet:TTHERM_001209760"/>
<reference evidence="3" key="1">
    <citation type="journal article" date="2006" name="PLoS Biol.">
        <title>Macronuclear genome sequence of the ciliate Tetrahymena thermophila, a model eukaryote.</title>
        <authorList>
            <person name="Eisen J.A."/>
            <person name="Coyne R.S."/>
            <person name="Wu M."/>
            <person name="Wu D."/>
            <person name="Thiagarajan M."/>
            <person name="Wortman J.R."/>
            <person name="Badger J.H."/>
            <person name="Ren Q."/>
            <person name="Amedeo P."/>
            <person name="Jones K.M."/>
            <person name="Tallon L.J."/>
            <person name="Delcher A.L."/>
            <person name="Salzberg S.L."/>
            <person name="Silva J.C."/>
            <person name="Haas B.J."/>
            <person name="Majoros W.H."/>
            <person name="Farzad M."/>
            <person name="Carlton J.M."/>
            <person name="Smith R.K. Jr."/>
            <person name="Garg J."/>
            <person name="Pearlman R.E."/>
            <person name="Karrer K.M."/>
            <person name="Sun L."/>
            <person name="Manning G."/>
            <person name="Elde N.C."/>
            <person name="Turkewitz A.P."/>
            <person name="Asai D.J."/>
            <person name="Wilkes D.E."/>
            <person name="Wang Y."/>
            <person name="Cai H."/>
            <person name="Collins K."/>
            <person name="Stewart B.A."/>
            <person name="Lee S.R."/>
            <person name="Wilamowska K."/>
            <person name="Weinberg Z."/>
            <person name="Ruzzo W.L."/>
            <person name="Wloga D."/>
            <person name="Gaertig J."/>
            <person name="Frankel J."/>
            <person name="Tsao C.-C."/>
            <person name="Gorovsky M.A."/>
            <person name="Keeling P.J."/>
            <person name="Waller R.F."/>
            <person name="Patron N.J."/>
            <person name="Cherry J.M."/>
            <person name="Stover N.A."/>
            <person name="Krieger C.J."/>
            <person name="del Toro C."/>
            <person name="Ryder H.F."/>
            <person name="Williamson S.C."/>
            <person name="Barbeau R.A."/>
            <person name="Hamilton E.P."/>
            <person name="Orias E."/>
        </authorList>
    </citation>
    <scope>NUCLEOTIDE SEQUENCE [LARGE SCALE GENOMIC DNA]</scope>
    <source>
        <strain evidence="3">SB210</strain>
    </source>
</reference>
<keyword evidence="1" id="KW-1133">Transmembrane helix</keyword>
<feature type="transmembrane region" description="Helical" evidence="1">
    <location>
        <begin position="85"/>
        <end position="110"/>
    </location>
</feature>
<evidence type="ECO:0000256" key="1">
    <source>
        <dbReference type="SAM" id="Phobius"/>
    </source>
</evidence>
<evidence type="ECO:0000313" key="2">
    <source>
        <dbReference type="EMBL" id="EWS73643.1"/>
    </source>
</evidence>
<dbReference type="Proteomes" id="UP000009168">
    <property type="component" value="Unassembled WGS sequence"/>
</dbReference>
<accession>W7XB49</accession>
<proteinExistence type="predicted"/>
<feature type="transmembrane region" description="Helical" evidence="1">
    <location>
        <begin position="24"/>
        <end position="46"/>
    </location>
</feature>
<name>W7XB49_TETTS</name>
<keyword evidence="1 2" id="KW-0812">Transmembrane</keyword>
<sequence length="196" mass="23075">MHWQKTYVRQTLDMRRTNEYQQSFLALDSTLSLPKVCIIFNPPFFFLILHSYFISLSIYLFIYLFVCISIYLSSPPIFNLPNANLILSNFSSFLFLTLNIITYTTINLLIDQLIQLSHLELVPSSSKPQFLSSQKQMNNFHTQISYFLSLLHSLFLCTKSLTQFSKQRITQKTNSKHSKKIKLIFFHNFSLVIFNF</sequence>
<evidence type="ECO:0000313" key="3">
    <source>
        <dbReference type="Proteomes" id="UP000009168"/>
    </source>
</evidence>
<dbReference type="GeneID" id="24441921"/>
<dbReference type="RefSeq" id="XP_012653821.1">
    <property type="nucleotide sequence ID" value="XM_012798367.1"/>
</dbReference>
<dbReference type="AlphaFoldDB" id="W7XB49"/>
<keyword evidence="1" id="KW-0472">Membrane</keyword>
<feature type="transmembrane region" description="Helical" evidence="1">
    <location>
        <begin position="52"/>
        <end position="73"/>
    </location>
</feature>